<comment type="caution">
    <text evidence="2">The sequence shown here is derived from an EMBL/GenBank/DDBJ whole genome shotgun (WGS) entry which is preliminary data.</text>
</comment>
<proteinExistence type="predicted"/>
<protein>
    <recommendedName>
        <fullName evidence="1">F-box domain-containing protein</fullName>
    </recommendedName>
</protein>
<dbReference type="Gene3D" id="1.20.1280.50">
    <property type="match status" value="1"/>
</dbReference>
<evidence type="ECO:0000313" key="3">
    <source>
        <dbReference type="Proteomes" id="UP000271974"/>
    </source>
</evidence>
<evidence type="ECO:0000313" key="2">
    <source>
        <dbReference type="EMBL" id="RUS84723.1"/>
    </source>
</evidence>
<dbReference type="OrthoDB" id="6061079at2759"/>
<dbReference type="Pfam" id="PF00646">
    <property type="entry name" value="F-box"/>
    <property type="match status" value="1"/>
</dbReference>
<feature type="non-terminal residue" evidence="2">
    <location>
        <position position="114"/>
    </location>
</feature>
<name>A0A433TSY1_ELYCH</name>
<organism evidence="2 3">
    <name type="scientific">Elysia chlorotica</name>
    <name type="common">Eastern emerald elysia</name>
    <name type="synonym">Sea slug</name>
    <dbReference type="NCBI Taxonomy" id="188477"/>
    <lineage>
        <taxon>Eukaryota</taxon>
        <taxon>Metazoa</taxon>
        <taxon>Spiralia</taxon>
        <taxon>Lophotrochozoa</taxon>
        <taxon>Mollusca</taxon>
        <taxon>Gastropoda</taxon>
        <taxon>Heterobranchia</taxon>
        <taxon>Euthyneura</taxon>
        <taxon>Panpulmonata</taxon>
        <taxon>Sacoglossa</taxon>
        <taxon>Placobranchoidea</taxon>
        <taxon>Plakobranchidae</taxon>
        <taxon>Elysia</taxon>
    </lineage>
</organism>
<dbReference type="PROSITE" id="PS50181">
    <property type="entry name" value="FBOX"/>
    <property type="match status" value="1"/>
</dbReference>
<dbReference type="CDD" id="cd09917">
    <property type="entry name" value="F-box_SF"/>
    <property type="match status" value="1"/>
</dbReference>
<keyword evidence="3" id="KW-1185">Reference proteome</keyword>
<gene>
    <name evidence="2" type="ORF">EGW08_007510</name>
</gene>
<dbReference type="InterPro" id="IPR001810">
    <property type="entry name" value="F-box_dom"/>
</dbReference>
<sequence>MDLLPEEVFINILPHIGGIDFLNLRRSCWRLKTICDNLEMSSRPLLWCRFVFQDFPPPLVELSMPCKPEEDEISWKKFYVQLWNEKRMRKGINVVTSILTTEEEQYYSELVFKG</sequence>
<feature type="domain" description="F-box" evidence="1">
    <location>
        <begin position="1"/>
        <end position="50"/>
    </location>
</feature>
<dbReference type="AlphaFoldDB" id="A0A433TSY1"/>
<dbReference type="InterPro" id="IPR036047">
    <property type="entry name" value="F-box-like_dom_sf"/>
</dbReference>
<dbReference type="SUPFAM" id="SSF81383">
    <property type="entry name" value="F-box domain"/>
    <property type="match status" value="1"/>
</dbReference>
<dbReference type="EMBL" id="RQTK01000195">
    <property type="protein sequence ID" value="RUS84723.1"/>
    <property type="molecule type" value="Genomic_DNA"/>
</dbReference>
<dbReference type="Proteomes" id="UP000271974">
    <property type="component" value="Unassembled WGS sequence"/>
</dbReference>
<reference evidence="2 3" key="1">
    <citation type="submission" date="2019-01" db="EMBL/GenBank/DDBJ databases">
        <title>A draft genome assembly of the solar-powered sea slug Elysia chlorotica.</title>
        <authorList>
            <person name="Cai H."/>
            <person name="Li Q."/>
            <person name="Fang X."/>
            <person name="Li J."/>
            <person name="Curtis N.E."/>
            <person name="Altenburger A."/>
            <person name="Shibata T."/>
            <person name="Feng M."/>
            <person name="Maeda T."/>
            <person name="Schwartz J.A."/>
            <person name="Shigenobu S."/>
            <person name="Lundholm N."/>
            <person name="Nishiyama T."/>
            <person name="Yang H."/>
            <person name="Hasebe M."/>
            <person name="Li S."/>
            <person name="Pierce S.K."/>
            <person name="Wang J."/>
        </authorList>
    </citation>
    <scope>NUCLEOTIDE SEQUENCE [LARGE SCALE GENOMIC DNA]</scope>
    <source>
        <strain evidence="2">EC2010</strain>
        <tissue evidence="2">Whole organism of an adult</tissue>
    </source>
</reference>
<accession>A0A433TSY1</accession>
<evidence type="ECO:0000259" key="1">
    <source>
        <dbReference type="PROSITE" id="PS50181"/>
    </source>
</evidence>